<keyword evidence="2" id="KW-0472">Membrane</keyword>
<dbReference type="STRING" id="1387277.SAMN06295998_101101"/>
<keyword evidence="1 3" id="KW-0732">Signal</keyword>
<dbReference type="RefSeq" id="WP_235866498.1">
    <property type="nucleotide sequence ID" value="NZ_FWYD01000001.1"/>
</dbReference>
<evidence type="ECO:0000256" key="2">
    <source>
        <dbReference type="ARBA" id="ARBA00023136"/>
    </source>
</evidence>
<accession>A0A1W1YZG2</accession>
<organism evidence="5 6">
    <name type="scientific">Primorskyibacter flagellatus</name>
    <dbReference type="NCBI Taxonomy" id="1387277"/>
    <lineage>
        <taxon>Bacteria</taxon>
        <taxon>Pseudomonadati</taxon>
        <taxon>Pseudomonadota</taxon>
        <taxon>Alphaproteobacteria</taxon>
        <taxon>Rhodobacterales</taxon>
        <taxon>Roseobacteraceae</taxon>
        <taxon>Primorskyibacter</taxon>
    </lineage>
</organism>
<protein>
    <submittedName>
        <fullName evidence="5">Beta-barrel assembly machine subunit BamE</fullName>
    </submittedName>
</protein>
<evidence type="ECO:0000256" key="1">
    <source>
        <dbReference type="ARBA" id="ARBA00022729"/>
    </source>
</evidence>
<feature type="signal peptide" evidence="3">
    <location>
        <begin position="1"/>
        <end position="25"/>
    </location>
</feature>
<feature type="domain" description="Outer membrane protein assembly factor BamE" evidence="4">
    <location>
        <begin position="31"/>
        <end position="106"/>
    </location>
</feature>
<dbReference type="Pfam" id="PF04355">
    <property type="entry name" value="BamE"/>
    <property type="match status" value="1"/>
</dbReference>
<keyword evidence="6" id="KW-1185">Reference proteome</keyword>
<evidence type="ECO:0000256" key="3">
    <source>
        <dbReference type="SAM" id="SignalP"/>
    </source>
</evidence>
<dbReference type="InterPro" id="IPR037873">
    <property type="entry name" value="BamE-like"/>
</dbReference>
<reference evidence="5 6" key="1">
    <citation type="submission" date="2017-04" db="EMBL/GenBank/DDBJ databases">
        <authorList>
            <person name="Afonso C.L."/>
            <person name="Miller P.J."/>
            <person name="Scott M.A."/>
            <person name="Spackman E."/>
            <person name="Goraichik I."/>
            <person name="Dimitrov K.M."/>
            <person name="Suarez D.L."/>
            <person name="Swayne D.E."/>
        </authorList>
    </citation>
    <scope>NUCLEOTIDE SEQUENCE [LARGE SCALE GENOMIC DNA]</scope>
    <source>
        <strain evidence="5 6">CGMCC 1.12644</strain>
    </source>
</reference>
<dbReference type="GO" id="GO:0019867">
    <property type="term" value="C:outer membrane"/>
    <property type="evidence" value="ECO:0007669"/>
    <property type="project" value="InterPro"/>
</dbReference>
<sequence length="153" mass="16458">MQGRIIGLKAAMGGAALLFLGACVAQHRSHGYVPPEDVLSEIVVGVDTRATVEDVAGVPSTTGVQNDSGFYYVESEVRRFAYKKPEVIDRTVLAISFDQAGVVTNIERYGLEDGRVVPLTRRITRTTDGDISFIRKLFGNVGRLSAADLLGDG</sequence>
<dbReference type="InterPro" id="IPR007450">
    <property type="entry name" value="BamE_dom"/>
</dbReference>
<gene>
    <name evidence="5" type="ORF">SAMN06295998_101101</name>
</gene>
<dbReference type="PROSITE" id="PS51257">
    <property type="entry name" value="PROKAR_LIPOPROTEIN"/>
    <property type="match status" value="1"/>
</dbReference>
<dbReference type="Gene3D" id="3.30.1450.10">
    <property type="match status" value="1"/>
</dbReference>
<evidence type="ECO:0000313" key="6">
    <source>
        <dbReference type="Proteomes" id="UP000192330"/>
    </source>
</evidence>
<dbReference type="EMBL" id="FWYD01000001">
    <property type="protein sequence ID" value="SMC41617.1"/>
    <property type="molecule type" value="Genomic_DNA"/>
</dbReference>
<dbReference type="AlphaFoldDB" id="A0A1W1YZG2"/>
<evidence type="ECO:0000313" key="5">
    <source>
        <dbReference type="EMBL" id="SMC41617.1"/>
    </source>
</evidence>
<proteinExistence type="predicted"/>
<evidence type="ECO:0000259" key="4">
    <source>
        <dbReference type="Pfam" id="PF04355"/>
    </source>
</evidence>
<feature type="chain" id="PRO_5010726197" evidence="3">
    <location>
        <begin position="26"/>
        <end position="153"/>
    </location>
</feature>
<dbReference type="Proteomes" id="UP000192330">
    <property type="component" value="Unassembled WGS sequence"/>
</dbReference>
<name>A0A1W1YZG2_9RHOB</name>